<dbReference type="Gene3D" id="1.10.287.1490">
    <property type="match status" value="2"/>
</dbReference>
<dbReference type="Pfam" id="PF13884">
    <property type="entry name" value="Peptidase_S74"/>
    <property type="match status" value="1"/>
</dbReference>
<comment type="caution">
    <text evidence="4">The sequence shown here is derived from an EMBL/GenBank/DDBJ whole genome shotgun (WGS) entry which is preliminary data.</text>
</comment>
<dbReference type="PROSITE" id="PS51688">
    <property type="entry name" value="ICA"/>
    <property type="match status" value="1"/>
</dbReference>
<feature type="coiled-coil region" evidence="1">
    <location>
        <begin position="166"/>
        <end position="198"/>
    </location>
</feature>
<feature type="domain" description="Fibronectin type-III" evidence="2">
    <location>
        <begin position="37"/>
        <end position="130"/>
    </location>
</feature>
<dbReference type="InterPro" id="IPR003961">
    <property type="entry name" value="FN3_dom"/>
</dbReference>
<organism evidence="4 5">
    <name type="scientific">Jeotgalibacillus marinus</name>
    <dbReference type="NCBI Taxonomy" id="86667"/>
    <lineage>
        <taxon>Bacteria</taxon>
        <taxon>Bacillati</taxon>
        <taxon>Bacillota</taxon>
        <taxon>Bacilli</taxon>
        <taxon>Bacillales</taxon>
        <taxon>Caryophanaceae</taxon>
        <taxon>Jeotgalibacillus</taxon>
    </lineage>
</organism>
<evidence type="ECO:0000259" key="3">
    <source>
        <dbReference type="PROSITE" id="PS51688"/>
    </source>
</evidence>
<dbReference type="EMBL" id="JBFMIA010000044">
    <property type="protein sequence ID" value="MEW9503397.1"/>
    <property type="molecule type" value="Genomic_DNA"/>
</dbReference>
<feature type="non-terminal residue" evidence="4">
    <location>
        <position position="1"/>
    </location>
</feature>
<keyword evidence="1" id="KW-0175">Coiled coil</keyword>
<sequence length="1138" mass="124194">LPLYTDDTRLDDVVDTINNNSGKWSSVDDSNFPDIEPPVPINVQATGAFRSIIIEWDFVPDLYIANYEVFASQVKGFHPDSSNLVFRGKTSICSYNADVNEQWYFRVRAVNTHGTQSDFSKEVSDTTARIISDDILFGEEIAEELRELSENAEILAGGTVGIDKMKEEALEAIQETAKKYTDEEIQEAEEAINKELAEKAGLNYVDGEFSLVNSELSEMLGDINLISGDVSGIDSRVDSLQNTSDDLRSRVSENEEELLANDGRVTTVERDIDEVEGTLYTTINSLSNVENTIENQQTQIDANATEINLKASEGALNTVTGDVREVQSELSVQAGQIEAKAESAELTIVDGKVAGVQENLASLEVSVDGISTSVESLQVDLDGLEIGGRNLLRNSLLVDNHSNNSNIYPVDKEVFEDYHRYTSREGASNPLINLYNSIPSTDITDGSWQDNDITASVNVRTDLEDAYIRIRLYDTQNTDDTILETVVVPVPTGIWTRISITAPNVSQNLKDDSIVRVMLQASNSSGSAVSMVGKYLDIGGFKIEKGNKATDWTPAPEDIDSSIENVQQYASSIDQKADSISLEVSELEQTVDGNTASISNAESSITQLATSIVLKAEQDQVDTIDGEVTTVKSQVSELTVDIDGIYTSVSSLEIDLDDLGTRVESSESSITQLSDSIDLTVKELDIVDGRMTEAEASLKVQAGQIELKVEEDEIISSINQTAGSVKIKAEMIELDGDVYLDGGTTYIRDGAIGSAAIKNGVIENAHLGTAIIKTAQIAEGAIEKAQIGEAQIDSSHIGELSADKIKSGTLDASNITIFGGTTNDYTKIEGSFFESRGKFERTWRGLTETHDIKMKFERGYLRARNDSKNWSLYFSDYGISTFADGSGDDSSSGTIAFHDKSYSDTAMGLTMHSNSGVIGLRSEKNKIMLDANSTVYIDSEVANVYIRPLRTSRVGNNEFKFSVKLNSSPSDTDGWIAYGSPGTNFACGLRFKKTTVGDPTVYVTNGNGDKNTGALEANKVKAREIGNLSSRTFKTNIEKMNDNGLDLVNQLTIVKYDLISDLEKGEFNNRQVGLISEDSPSVATTDGIAINMYKLVSYNVKATQELSTKSNDQDKRINDLKIENQLLKARIQTLEEAI</sequence>
<evidence type="ECO:0000256" key="1">
    <source>
        <dbReference type="SAM" id="Coils"/>
    </source>
</evidence>
<dbReference type="SUPFAM" id="SSF57997">
    <property type="entry name" value="Tropomyosin"/>
    <property type="match status" value="1"/>
</dbReference>
<name>A0ABV3Q7Y2_9BACL</name>
<dbReference type="RefSeq" id="WP_367780883.1">
    <property type="nucleotide sequence ID" value="NZ_JBFMIA010000044.1"/>
</dbReference>
<keyword evidence="5" id="KW-1185">Reference proteome</keyword>
<reference evidence="4 5" key="1">
    <citation type="journal article" date="1979" name="Int. J. Syst. Evol. Microbiol.">
        <title>Bacillus globisporus subsp. marinus subsp. nov.</title>
        <authorList>
            <person name="Liu H."/>
        </authorList>
    </citation>
    <scope>NUCLEOTIDE SEQUENCE [LARGE SCALE GENOMIC DNA]</scope>
    <source>
        <strain evidence="4 5">DSM 1297</strain>
    </source>
</reference>
<dbReference type="InterPro" id="IPR030392">
    <property type="entry name" value="S74_ICA"/>
</dbReference>
<dbReference type="PROSITE" id="PS50853">
    <property type="entry name" value="FN3"/>
    <property type="match status" value="1"/>
</dbReference>
<evidence type="ECO:0000313" key="4">
    <source>
        <dbReference type="EMBL" id="MEW9503397.1"/>
    </source>
</evidence>
<dbReference type="PANTHER" id="PTHR18867">
    <property type="entry name" value="RAD50"/>
    <property type="match status" value="1"/>
</dbReference>
<dbReference type="PANTHER" id="PTHR18867:SF12">
    <property type="entry name" value="DNA REPAIR PROTEIN RAD50"/>
    <property type="match status" value="1"/>
</dbReference>
<dbReference type="Proteomes" id="UP001556040">
    <property type="component" value="Unassembled WGS sequence"/>
</dbReference>
<dbReference type="Gene3D" id="2.60.40.10">
    <property type="entry name" value="Immunoglobulins"/>
    <property type="match status" value="1"/>
</dbReference>
<dbReference type="InterPro" id="IPR036116">
    <property type="entry name" value="FN3_sf"/>
</dbReference>
<feature type="domain" description="Peptidase S74" evidence="3">
    <location>
        <begin position="1029"/>
        <end position="1138"/>
    </location>
</feature>
<proteinExistence type="predicted"/>
<evidence type="ECO:0000259" key="2">
    <source>
        <dbReference type="PROSITE" id="PS50853"/>
    </source>
</evidence>
<gene>
    <name evidence="4" type="ORF">AB1471_16650</name>
</gene>
<protein>
    <submittedName>
        <fullName evidence="4">Tail fiber domain-containing protein</fullName>
    </submittedName>
</protein>
<evidence type="ECO:0000313" key="5">
    <source>
        <dbReference type="Proteomes" id="UP001556040"/>
    </source>
</evidence>
<dbReference type="SUPFAM" id="SSF49265">
    <property type="entry name" value="Fibronectin type III"/>
    <property type="match status" value="1"/>
</dbReference>
<dbReference type="InterPro" id="IPR013783">
    <property type="entry name" value="Ig-like_fold"/>
</dbReference>
<accession>A0ABV3Q7Y2</accession>